<feature type="region of interest" description="Disordered" evidence="1">
    <location>
        <begin position="33"/>
        <end position="52"/>
    </location>
</feature>
<proteinExistence type="predicted"/>
<gene>
    <name evidence="2" type="ORF">DFR49_1236</name>
</gene>
<feature type="compositionally biased region" description="Basic and acidic residues" evidence="1">
    <location>
        <begin position="34"/>
        <end position="52"/>
    </location>
</feature>
<feature type="region of interest" description="Disordered" evidence="1">
    <location>
        <begin position="1"/>
        <end position="25"/>
    </location>
</feature>
<dbReference type="AlphaFoldDB" id="A0A397PHQ7"/>
<dbReference type="Proteomes" id="UP000266568">
    <property type="component" value="Unassembled WGS sequence"/>
</dbReference>
<accession>A0A397PHQ7</accession>
<keyword evidence="3" id="KW-1185">Reference proteome</keyword>
<evidence type="ECO:0000256" key="1">
    <source>
        <dbReference type="SAM" id="MobiDB-lite"/>
    </source>
</evidence>
<organism evidence="2 3">
    <name type="scientific">Hephaestia caeni</name>
    <dbReference type="NCBI Taxonomy" id="645617"/>
    <lineage>
        <taxon>Bacteria</taxon>
        <taxon>Pseudomonadati</taxon>
        <taxon>Pseudomonadota</taxon>
        <taxon>Alphaproteobacteria</taxon>
        <taxon>Sphingomonadales</taxon>
        <taxon>Sphingomonadaceae</taxon>
        <taxon>Hephaestia</taxon>
    </lineage>
</organism>
<protein>
    <submittedName>
        <fullName evidence="2">Uncharacterized protein</fullName>
    </submittedName>
</protein>
<name>A0A397PHQ7_9SPHN</name>
<comment type="caution">
    <text evidence="2">The sequence shown here is derived from an EMBL/GenBank/DDBJ whole genome shotgun (WGS) entry which is preliminary data.</text>
</comment>
<feature type="compositionally biased region" description="Basic and acidic residues" evidence="1">
    <location>
        <begin position="7"/>
        <end position="16"/>
    </location>
</feature>
<reference evidence="2 3" key="1">
    <citation type="submission" date="2018-08" db="EMBL/GenBank/DDBJ databases">
        <title>Genomic Encyclopedia of Type Strains, Phase IV (KMG-IV): sequencing the most valuable type-strain genomes for metagenomic binning, comparative biology and taxonomic classification.</title>
        <authorList>
            <person name="Goeker M."/>
        </authorList>
    </citation>
    <scope>NUCLEOTIDE SEQUENCE [LARGE SCALE GENOMIC DNA]</scope>
    <source>
        <strain evidence="2 3">DSM 25527</strain>
    </source>
</reference>
<dbReference type="EMBL" id="QXDC01000002">
    <property type="protein sequence ID" value="RIA46687.1"/>
    <property type="molecule type" value="Genomic_DNA"/>
</dbReference>
<evidence type="ECO:0000313" key="2">
    <source>
        <dbReference type="EMBL" id="RIA46687.1"/>
    </source>
</evidence>
<dbReference type="RefSeq" id="WP_170150936.1">
    <property type="nucleotide sequence ID" value="NZ_QXDC01000002.1"/>
</dbReference>
<sequence>MSTEMEMEFHERREAQENALADSAANNTARKLHREMAGRHRQEARRKAIVEV</sequence>
<evidence type="ECO:0000313" key="3">
    <source>
        <dbReference type="Proteomes" id="UP000266568"/>
    </source>
</evidence>